<dbReference type="Proteomes" id="UP000677054">
    <property type="component" value="Unassembled WGS sequence"/>
</dbReference>
<dbReference type="GO" id="GO:0042981">
    <property type="term" value="P:regulation of apoptotic process"/>
    <property type="evidence" value="ECO:0007669"/>
    <property type="project" value="InterPro"/>
</dbReference>
<dbReference type="EMBL" id="CAJPEV010000962">
    <property type="protein sequence ID" value="CAG0889786.1"/>
    <property type="molecule type" value="Genomic_DNA"/>
</dbReference>
<dbReference type="PROSITE" id="PS50209">
    <property type="entry name" value="CARD"/>
    <property type="match status" value="1"/>
</dbReference>
<feature type="compositionally biased region" description="Low complexity" evidence="1">
    <location>
        <begin position="384"/>
        <end position="400"/>
    </location>
</feature>
<dbReference type="SUPFAM" id="SSF52540">
    <property type="entry name" value="P-loop containing nucleoside triphosphate hydrolases"/>
    <property type="match status" value="1"/>
</dbReference>
<keyword evidence="4" id="KW-1185">Reference proteome</keyword>
<name>A0A7R9A305_9CRUS</name>
<evidence type="ECO:0000259" key="2">
    <source>
        <dbReference type="PROSITE" id="PS50209"/>
    </source>
</evidence>
<feature type="region of interest" description="Disordered" evidence="1">
    <location>
        <begin position="333"/>
        <end position="421"/>
    </location>
</feature>
<gene>
    <name evidence="3" type="ORF">DSTB1V02_LOCUS5683</name>
</gene>
<reference evidence="3" key="1">
    <citation type="submission" date="2020-11" db="EMBL/GenBank/DDBJ databases">
        <authorList>
            <person name="Tran Van P."/>
        </authorList>
    </citation>
    <scope>NUCLEOTIDE SEQUENCE</scope>
</reference>
<sequence>MLKKKKIIENDEYHEMMEVTKEKKKNQVLFLLKKISSAGDNAFLALLECLKAKYRDLAEALLATLEREDEVYAKEVRKKGIARTSFKRAMHSNTERFKKVVGFDVGTKNDAGTWDKIKTKLLELRDKYTVDTLELLRTLEVKSVLTHMEEKQIREIRDLKLQYDVLFIILFSKNPQIYFPIFLQALAHMDREDANNFLEERTNATRSNYSPLTELMMPELRIDDLNHCGSGHQSASVNRGGVHLKGDYVEKKKKIIKNDEYHDMMEKTKEKKKKQVLFLLKKISSAGDNAFLALLECLKPKYRDLAEALLATLEREDEAYGKEVRIRLKWQTSENVTESHQRGSKRKNAQVDGEEGSKDDTISDGSAITQPSKKFKAAHEPSDVSDSNAASSSSSSLASTDSREPASKSDGAHSSKGPSEKGVCKCDFFRTLDQVTTPSECKRDDSFDIRHSLTVCMGDDTKLSLKDASEEYIKRYYPEAGKTHYSLPALILLEEEVFKDLVDTNAAHEHNEEEDELSKLVPYHAAKAKVFKRLKDICGINPSLLVSDYKFPDTFNKCEAYNRALAKNPQLRRERPFPELDSGAHGSFLSYPAGNKVYNIFFHIRKTSLSDNEQTVKDNVNVAICECDKDRKVFTTMCGPFLGSPAIIVAFPCFPFMSRDALNNILRCASCPQKVLTIDDLWTPDALRRFLQRNGVAELPSLTECSTIAKNVFVEINSLYICAASSIPMLRTDREVIQVSDGQMEKTMFILTPEQKRLIEEDEESSWLLLIAGGSGTGKTLVLKERAKRLAKKYPDEVVTVLNLPGGDLTVDFKDYFKGQGNISVQDGVKIKVKEDCKGIFGFLERYGKRNHVLLDEVPLTLESKRSLSLQTKMWTEISKYKADILGYYPDNIVILDVNDCKWKNYIRMISSCHKHVIIVMEDEAWQTGKYSQISQKQSIEEKRVPDSARKMFEEGLQDKLERGWKTKEQLDLLSLCKMPTIYQPLKVNYTGRMNQEVRSDPGDNSSPSNLTVIIGSPSSGKSTLLFEKIKNLAQPRRDNNFILLFLMGSALSQQMMEELIHEHVEGHVGVLDIVRVQELCPHLIIDNERIDEARRKYSNDSTIHVHVDDYHIRGKNTEEEINCWRSVLQNLQNDNSRLTLTITFKSHARAGRFISVKELETFFKENNVEVLILPESRPLPWCTSNWLLSHIFENETNTPLRQNARNLPTASRASALVEGPKPKYISLKYNCPGKHNSLLCRGSKHCMPYIGAYICFHSELTLTQLKEKSVFVLMSNVKLKDYLKSSLMGDRRSEVEGRAEDFQFFEPRKFRGCESSVILTVNVEDTWLLESISRARTMLFIIDCLPDHLQVWRTMKEVGRIDEVEIPQTAIEEKVLSKLDEIGCFLETEPNKRVNCRQCGHQFSRKDFYHHRKEAHDRKALPHDRGNKEDRHIPPSCEQCAEVLKC</sequence>
<organism evidence="3">
    <name type="scientific">Darwinula stevensoni</name>
    <dbReference type="NCBI Taxonomy" id="69355"/>
    <lineage>
        <taxon>Eukaryota</taxon>
        <taxon>Metazoa</taxon>
        <taxon>Ecdysozoa</taxon>
        <taxon>Arthropoda</taxon>
        <taxon>Crustacea</taxon>
        <taxon>Oligostraca</taxon>
        <taxon>Ostracoda</taxon>
        <taxon>Podocopa</taxon>
        <taxon>Podocopida</taxon>
        <taxon>Darwinulocopina</taxon>
        <taxon>Darwinuloidea</taxon>
        <taxon>Darwinulidae</taxon>
        <taxon>Darwinula</taxon>
    </lineage>
</organism>
<dbReference type="InterPro" id="IPR001315">
    <property type="entry name" value="CARD"/>
</dbReference>
<dbReference type="Gene3D" id="1.10.533.10">
    <property type="entry name" value="Death Domain, Fas"/>
    <property type="match status" value="2"/>
</dbReference>
<evidence type="ECO:0000313" key="3">
    <source>
        <dbReference type="EMBL" id="CAD7245817.1"/>
    </source>
</evidence>
<dbReference type="InterPro" id="IPR011029">
    <property type="entry name" value="DEATH-like_dom_sf"/>
</dbReference>
<accession>A0A7R9A305</accession>
<feature type="compositionally biased region" description="Basic and acidic residues" evidence="1">
    <location>
        <begin position="401"/>
        <end position="421"/>
    </location>
</feature>
<evidence type="ECO:0000256" key="1">
    <source>
        <dbReference type="SAM" id="MobiDB-lite"/>
    </source>
</evidence>
<evidence type="ECO:0000313" key="4">
    <source>
        <dbReference type="Proteomes" id="UP000677054"/>
    </source>
</evidence>
<feature type="compositionally biased region" description="Polar residues" evidence="1">
    <location>
        <begin position="363"/>
        <end position="372"/>
    </location>
</feature>
<proteinExistence type="predicted"/>
<protein>
    <recommendedName>
        <fullName evidence="2">CARD domain-containing protein</fullName>
    </recommendedName>
</protein>
<dbReference type="EMBL" id="LR900479">
    <property type="protein sequence ID" value="CAD7245817.1"/>
    <property type="molecule type" value="Genomic_DNA"/>
</dbReference>
<dbReference type="InterPro" id="IPR027417">
    <property type="entry name" value="P-loop_NTPase"/>
</dbReference>
<feature type="domain" description="CARD" evidence="2">
    <location>
        <begin position="1"/>
        <end position="65"/>
    </location>
</feature>
<dbReference type="Gene3D" id="3.40.50.300">
    <property type="entry name" value="P-loop containing nucleotide triphosphate hydrolases"/>
    <property type="match status" value="1"/>
</dbReference>